<name>B1N619_ENTH1</name>
<dbReference type="VEuPathDB" id="AmoebaDB:EHI_093470"/>
<dbReference type="KEGG" id="ehi:EHI_093470"/>
<sequence>MAENVFLEFYGNMTAVETTVTGAGAAQVWSSTLRSTDFEGKKLFSNGVLIGKDLTGAILTIYDDKSTYINDLDEARTNYNDFQIIREEYEDIMYTRDFLPGTIEPGDGDLVW</sequence>
<dbReference type="InParanoid" id="B1N619"/>
<dbReference type="Proteomes" id="UP000001926">
    <property type="component" value="Partially assembled WGS sequence"/>
</dbReference>
<gene>
    <name evidence="1" type="ORF">EHI_093470</name>
</gene>
<protein>
    <submittedName>
        <fullName evidence="1">Uncharacterized protein</fullName>
    </submittedName>
</protein>
<proteinExistence type="predicted"/>
<evidence type="ECO:0000313" key="1">
    <source>
        <dbReference type="EMBL" id="EDS88590.1"/>
    </source>
</evidence>
<reference evidence="1" key="2">
    <citation type="submission" date="2007-03" db="EMBL/GenBank/DDBJ databases">
        <authorList>
            <person name="Lorenzi H."/>
            <person name="Amedeo P."/>
            <person name="Inman J."/>
            <person name="Schobel S."/>
            <person name="Caler E."/>
        </authorList>
    </citation>
    <scope>GENOME REANNOTATION</scope>
    <source>
        <strain evidence="1">HM-1:IMSS</strain>
    </source>
</reference>
<reference evidence="1" key="1">
    <citation type="journal article" date="2005" name="Nature">
        <title>The genome of the protist parasite Entamoeba histolytica.</title>
        <authorList>
            <person name="Loftus B."/>
            <person name="Anderson I."/>
            <person name="Davies R."/>
            <person name="Alsmark U.C."/>
            <person name="Samuelson J."/>
            <person name="Amedeo P."/>
            <person name="Roncaglia P."/>
            <person name="Berriman M."/>
            <person name="Hirt R.P."/>
            <person name="Mann B.J."/>
            <person name="Nozaki T."/>
            <person name="Suh B."/>
            <person name="Pop M."/>
            <person name="Duchene M."/>
            <person name="Ackers J."/>
            <person name="Tannich E."/>
            <person name="Leippe M."/>
            <person name="Hofer M."/>
            <person name="Bruchhaus I."/>
            <person name="Willhoeft U."/>
            <person name="Bhattacharya A."/>
            <person name="Chillingworth T."/>
            <person name="Churcher C."/>
            <person name="Hance Z."/>
            <person name="Harris B."/>
            <person name="Harris D."/>
            <person name="Jagels K."/>
            <person name="Moule S."/>
            <person name="Mungall K."/>
            <person name="Ormond D."/>
            <person name="Squares R."/>
            <person name="Whitehead S."/>
            <person name="Quail M.A."/>
            <person name="Rabbinowitsch E."/>
            <person name="Norbertczak H."/>
            <person name="Price C."/>
            <person name="Wang Z."/>
            <person name="Guillen N."/>
            <person name="Gilchrist C."/>
            <person name="Stroup S.E."/>
            <person name="Bhattacharya S."/>
            <person name="Lohia A."/>
            <person name="Foster P.G."/>
            <person name="Sicheritz-Ponten T."/>
            <person name="Weber C."/>
            <person name="Singh U."/>
            <person name="Mukherjee C."/>
            <person name="El-Sayed N.M."/>
            <person name="Petri W.A.Jr."/>
            <person name="Clark C.G."/>
            <person name="Embley T.M."/>
            <person name="Barrell B."/>
            <person name="Fraser C.M."/>
            <person name="Hall N."/>
        </authorList>
    </citation>
    <scope>NUCLEOTIDE SEQUENCE [LARGE SCALE GENOMIC DNA]</scope>
    <source>
        <strain evidence="1">HM-1:IMSS</strain>
    </source>
</reference>
<organism evidence="1 2">
    <name type="scientific">Entamoeba histolytica (strain ATCC 30459 / HM-1:IMSS / ABRM)</name>
    <dbReference type="NCBI Taxonomy" id="294381"/>
    <lineage>
        <taxon>Eukaryota</taxon>
        <taxon>Amoebozoa</taxon>
        <taxon>Evosea</taxon>
        <taxon>Archamoebae</taxon>
        <taxon>Mastigamoebida</taxon>
        <taxon>Entamoebidae</taxon>
        <taxon>Entamoeba</taxon>
    </lineage>
</organism>
<accession>B1N619</accession>
<dbReference type="EMBL" id="DS572573">
    <property type="protein sequence ID" value="EDS88590.1"/>
    <property type="molecule type" value="Genomic_DNA"/>
</dbReference>
<dbReference type="HOGENOM" id="CLU_2150657_0_0_1"/>
<evidence type="ECO:0000313" key="2">
    <source>
        <dbReference type="Proteomes" id="UP000001926"/>
    </source>
</evidence>
<keyword evidence="2" id="KW-1185">Reference proteome</keyword>
<dbReference type="AlphaFoldDB" id="B1N619"/>